<name>A0A7S3MHU3_9STRA</name>
<reference evidence="3" key="1">
    <citation type="submission" date="2021-01" db="EMBL/GenBank/DDBJ databases">
        <authorList>
            <person name="Corre E."/>
            <person name="Pelletier E."/>
            <person name="Niang G."/>
            <person name="Scheremetjew M."/>
            <person name="Finn R."/>
            <person name="Kale V."/>
            <person name="Holt S."/>
            <person name="Cochrane G."/>
            <person name="Meng A."/>
            <person name="Brown T."/>
            <person name="Cohen L."/>
        </authorList>
    </citation>
    <scope>NUCLEOTIDE SEQUENCE</scope>
    <source>
        <strain evidence="3">CCAP 955/1</strain>
    </source>
</reference>
<protein>
    <recommendedName>
        <fullName evidence="2">Spindle assembly abnormal protein 6 N-terminal domain-containing protein</fullName>
    </recommendedName>
</protein>
<proteinExistence type="predicted"/>
<dbReference type="InterPro" id="IPR038558">
    <property type="entry name" value="SAS-6_N_sf"/>
</dbReference>
<dbReference type="PANTHER" id="PTHR34230:SF2">
    <property type="entry name" value="SPINDLE ASSEMBLY ABNORMAL PROTEIN 6 N-TERMINAL DOMAIN-CONTAINING PROTEIN"/>
    <property type="match status" value="1"/>
</dbReference>
<dbReference type="EMBL" id="HBIC01061999">
    <property type="protein sequence ID" value="CAE0302955.1"/>
    <property type="molecule type" value="Transcribed_RNA"/>
</dbReference>
<dbReference type="AlphaFoldDB" id="A0A7S3MHU3"/>
<evidence type="ECO:0000259" key="2">
    <source>
        <dbReference type="Pfam" id="PF16531"/>
    </source>
</evidence>
<evidence type="ECO:0000256" key="1">
    <source>
        <dbReference type="SAM" id="MobiDB-lite"/>
    </source>
</evidence>
<dbReference type="Pfam" id="PF16531">
    <property type="entry name" value="SAS-6_N"/>
    <property type="match status" value="1"/>
</dbReference>
<sequence length="206" mass="23202">MTVGSDDAPTAIRLEMSSEVDLFFHYQHFVDERVFSKIQEAQKLMVDLSDYPTILVRMLNACIKEPHMNLGIFTMLSDSEARLDFIQNMEYKFVELMYCVCVRSPEETVQQHITFRYNSMKQRLSIMQSRLQEINNLVKIKNPSLLLQLQKSSTLPTSNSVGASPYGTNSGAYSHNNYTSTSLTSTASSLGPGAHHGGSSFAKPFR</sequence>
<dbReference type="PANTHER" id="PTHR34230">
    <property type="entry name" value="ASSEMBLY ABNORMAL PROTEIN 6, PUTATIVE-RELATED"/>
    <property type="match status" value="1"/>
</dbReference>
<dbReference type="InterPro" id="IPR032396">
    <property type="entry name" value="SAS-6_N"/>
</dbReference>
<organism evidence="3">
    <name type="scientific">Spumella elongata</name>
    <dbReference type="NCBI Taxonomy" id="89044"/>
    <lineage>
        <taxon>Eukaryota</taxon>
        <taxon>Sar</taxon>
        <taxon>Stramenopiles</taxon>
        <taxon>Ochrophyta</taxon>
        <taxon>Chrysophyceae</taxon>
        <taxon>Chromulinales</taxon>
        <taxon>Chromulinaceae</taxon>
        <taxon>Spumella</taxon>
    </lineage>
</organism>
<feature type="domain" description="Spindle assembly abnormal protein 6 N-terminal" evidence="2">
    <location>
        <begin position="7"/>
        <end position="98"/>
    </location>
</feature>
<accession>A0A7S3MHU3</accession>
<feature type="region of interest" description="Disordered" evidence="1">
    <location>
        <begin position="184"/>
        <end position="206"/>
    </location>
</feature>
<gene>
    <name evidence="3" type="ORF">SELO1098_LOCUS31813</name>
</gene>
<dbReference type="Gene3D" id="2.170.210.20">
    <property type="entry name" value="Spindle assembly abnormal protein 6, N-terminal domain"/>
    <property type="match status" value="1"/>
</dbReference>
<evidence type="ECO:0000313" key="3">
    <source>
        <dbReference type="EMBL" id="CAE0302955.1"/>
    </source>
</evidence>